<feature type="compositionally biased region" description="Acidic residues" evidence="1">
    <location>
        <begin position="708"/>
        <end position="719"/>
    </location>
</feature>
<evidence type="ECO:0000259" key="2">
    <source>
        <dbReference type="Pfam" id="PF15363"/>
    </source>
</evidence>
<dbReference type="PANTHER" id="PTHR22427">
    <property type="entry name" value="GH15728P"/>
    <property type="match status" value="1"/>
</dbReference>
<feature type="compositionally biased region" description="Low complexity" evidence="1">
    <location>
        <begin position="182"/>
        <end position="288"/>
    </location>
</feature>
<dbReference type="Pfam" id="PF15363">
    <property type="entry name" value="BTBD8_C"/>
    <property type="match status" value="1"/>
</dbReference>
<feature type="region of interest" description="Disordered" evidence="1">
    <location>
        <begin position="1508"/>
        <end position="1533"/>
    </location>
</feature>
<feature type="region of interest" description="Disordered" evidence="1">
    <location>
        <begin position="559"/>
        <end position="602"/>
    </location>
</feature>
<feature type="compositionally biased region" description="Polar residues" evidence="1">
    <location>
        <begin position="83"/>
        <end position="94"/>
    </location>
</feature>
<feature type="compositionally biased region" description="Polar residues" evidence="1">
    <location>
        <begin position="367"/>
        <end position="380"/>
    </location>
</feature>
<feature type="compositionally biased region" description="Polar residues" evidence="1">
    <location>
        <begin position="576"/>
        <end position="590"/>
    </location>
</feature>
<accession>A0A8T2KT19</accession>
<reference evidence="3 4" key="1">
    <citation type="submission" date="2021-07" db="EMBL/GenBank/DDBJ databases">
        <authorList>
            <person name="Imarazene B."/>
            <person name="Zahm M."/>
            <person name="Klopp C."/>
            <person name="Cabau C."/>
            <person name="Beille S."/>
            <person name="Jouanno E."/>
            <person name="Castinel A."/>
            <person name="Lluch J."/>
            <person name="Gil L."/>
            <person name="Kuchtly C."/>
            <person name="Lopez Roques C."/>
            <person name="Donnadieu C."/>
            <person name="Parrinello H."/>
            <person name="Journot L."/>
            <person name="Du K."/>
            <person name="Schartl M."/>
            <person name="Retaux S."/>
            <person name="Guiguen Y."/>
        </authorList>
    </citation>
    <scope>NUCLEOTIDE SEQUENCE [LARGE SCALE GENOMIC DNA]</scope>
    <source>
        <strain evidence="3">Pach_M1</strain>
        <tissue evidence="3">Testis</tissue>
    </source>
</reference>
<evidence type="ECO:0000313" key="3">
    <source>
        <dbReference type="EMBL" id="KAG9262483.1"/>
    </source>
</evidence>
<evidence type="ECO:0000313" key="4">
    <source>
        <dbReference type="Proteomes" id="UP000752171"/>
    </source>
</evidence>
<comment type="caution">
    <text evidence="3">The sequence shown here is derived from an EMBL/GenBank/DDBJ whole genome shotgun (WGS) entry which is preliminary data.</text>
</comment>
<feature type="compositionally biased region" description="Low complexity" evidence="1">
    <location>
        <begin position="945"/>
        <end position="959"/>
    </location>
</feature>
<feature type="compositionally biased region" description="Basic and acidic residues" evidence="1">
    <location>
        <begin position="1222"/>
        <end position="1294"/>
    </location>
</feature>
<proteinExistence type="predicted"/>
<feature type="compositionally biased region" description="Low complexity" evidence="1">
    <location>
        <begin position="1508"/>
        <end position="1519"/>
    </location>
</feature>
<gene>
    <name evidence="3" type="ORF">AMEX_G24257</name>
</gene>
<feature type="region of interest" description="Disordered" evidence="1">
    <location>
        <begin position="1361"/>
        <end position="1412"/>
    </location>
</feature>
<feature type="compositionally biased region" description="Acidic residues" evidence="1">
    <location>
        <begin position="675"/>
        <end position="687"/>
    </location>
</feature>
<feature type="compositionally biased region" description="Low complexity" evidence="1">
    <location>
        <begin position="307"/>
        <end position="321"/>
    </location>
</feature>
<feature type="compositionally biased region" description="Acidic residues" evidence="1">
    <location>
        <begin position="1361"/>
        <end position="1374"/>
    </location>
</feature>
<feature type="domain" description="BTB/POZ" evidence="2">
    <location>
        <begin position="1489"/>
        <end position="1533"/>
    </location>
</feature>
<feature type="compositionally biased region" description="Acidic residues" evidence="1">
    <location>
        <begin position="960"/>
        <end position="969"/>
    </location>
</feature>
<organism evidence="3 4">
    <name type="scientific">Astyanax mexicanus</name>
    <name type="common">Blind cave fish</name>
    <name type="synonym">Astyanax fasciatus mexicanus</name>
    <dbReference type="NCBI Taxonomy" id="7994"/>
    <lineage>
        <taxon>Eukaryota</taxon>
        <taxon>Metazoa</taxon>
        <taxon>Chordata</taxon>
        <taxon>Craniata</taxon>
        <taxon>Vertebrata</taxon>
        <taxon>Euteleostomi</taxon>
        <taxon>Actinopterygii</taxon>
        <taxon>Neopterygii</taxon>
        <taxon>Teleostei</taxon>
        <taxon>Ostariophysi</taxon>
        <taxon>Characiformes</taxon>
        <taxon>Characoidei</taxon>
        <taxon>Acestrorhamphidae</taxon>
        <taxon>Acestrorhamphinae</taxon>
        <taxon>Astyanax</taxon>
    </lineage>
</organism>
<feature type="compositionally biased region" description="Polar residues" evidence="1">
    <location>
        <begin position="796"/>
        <end position="808"/>
    </location>
</feature>
<feature type="compositionally biased region" description="Basic and acidic residues" evidence="1">
    <location>
        <begin position="336"/>
        <end position="351"/>
    </location>
</feature>
<name>A0A8T2KT19_ASTMX</name>
<evidence type="ECO:0000256" key="1">
    <source>
        <dbReference type="SAM" id="MobiDB-lite"/>
    </source>
</evidence>
<dbReference type="Proteomes" id="UP000752171">
    <property type="component" value="Unassembled WGS sequence"/>
</dbReference>
<feature type="region of interest" description="Disordered" evidence="1">
    <location>
        <begin position="1116"/>
        <end position="1144"/>
    </location>
</feature>
<feature type="compositionally biased region" description="Low complexity" evidence="1">
    <location>
        <begin position="114"/>
        <end position="128"/>
    </location>
</feature>
<sequence>MKPDGVSTTPPEPTEALGASAVAEDVAGEEQPQEEQNQSPPQPEELENVQKVADSTAPPPEKEANGKTSGPKNGTKAPVKTKFGTTAPKTSSAVSRPAPAQSRVANGVSRPATNGATKKPANAPAAAGVKKPTSTGAAAQVKKGPTAATAAPRTQTKVAERKPVGTARPAVASTSSGTKPVAANAATALNKRPAAAANNAAPKPKTTAPRPATAPASKPAVSAASKAAPVPKTRSTTAAASHTTTSTASVRPTTTTTKPSASRTASAPSTARSASLQSSKTTTTTVAAAKKDAGQTSTKAPVRKPMATKTTTSAPSASAKPSKSEPPKPATAAKRPPVDTKTTRPKTDDSKPVPTRKVPPSPRNKLASASNIKQAGSSTPVAVKRQATKPTQSVSPMVIKGKPSEKEQAKDPVEPSAPVATVSPTTDVTAAASIPGVDTNSALQVEEQLNQETSVPVEVQNNEVAQVPSSEPSDMENVPVMEPVNVESLAVELEAEAPIEESGPPSVPVEHESNNDYILVETPAVQEGTLQEPIPIPPLEVSVAAAVIPKTVEAVEKAEQILHNDAEEEEEEREGSQQVSISDMSGTQPTEESRPGSAGLAGSVWRAGGLLSELDSEDVSCSQQGASELSAPGVLEGTESMDDLGEASLKGADGEGASAGSPDFEKVPDIPVNEDANEDEEDDDDDRVCDMDVGSERAEDSHRQCHDNEDEEEDEDVEMASEGITESGLESYGNADEDDFAEDYRLDNLNRMQPHPIVPSAPPAAQWDQTNPFADPWVQPRQQDSTFPSSPSSSPRQANLETLAQASHQAWLDLEHAKGGPTSHVQPLIEPVPSSPQLAPVPSAEKDASFSTDLGSRTLGMSGPNAASGLEQDAHSCSDTSTPEEQKEYNIISGVDNLQQQVAAPASSVPAVLPDIMQGLGIQLEHGDEEEEPETLPADDILGGPATAPTSVPSSPSSATEDEASDTEGEMQISEPSMEPVATGNECFGSAQVAHSLSTLEEREEASAEAEGGGGGDTPQSATSAASYGFDCTTTSNSNAQSTTESCAKSPGIFSLENEDQLPDEAKDPLLIKELILTPACAPGDVDKLHAEQQEIAPPNLEQQYMHCVKANEELPGPCSPSGTEPTEGGLVNPSSQHQDGDWDLDAQHPYYSTICEKTDGSLAGINVRSLHQPHEVLTIHMTMSPKRRPRAPVDHVTNPPRLPTDRPPRIPSMGPNAQLQRLERHQQQLRQIEQRREQQNQWSESREQQREREQNGDDHKCDEDQNEERARKQAEEKLEEKKKREVKEKELEDQRRDLLQLQIQQQQQELKQRQQIMQWQQELEQQNKISNQNKQSKTVTNVLLSPSGLCTIYEALETSDAEDDVKDENEENEMTEKKTGCEESRQLCSKPERDSSPSKDNTAFSQAQSTCSPELIQDQEVGLTDPAAPDSPLTCSEQLSPVELDWGKKVDIVQQLINQTLLLAGDSCSPLYLLPGGSAGTLSPLETSLWPNLLPSLAQPSATVTSVSSFSPEASGSSPQGEWTVVELETHH</sequence>
<protein>
    <recommendedName>
        <fullName evidence="2">BTB/POZ domain-containing protein</fullName>
    </recommendedName>
</protein>
<dbReference type="OrthoDB" id="8951351at2759"/>
<feature type="region of interest" description="Disordered" evidence="1">
    <location>
        <begin position="1"/>
        <end position="478"/>
    </location>
</feature>
<dbReference type="InterPro" id="IPR027907">
    <property type="entry name" value="BTBD8_C"/>
</dbReference>
<feature type="compositionally biased region" description="Basic and acidic residues" evidence="1">
    <location>
        <begin position="1375"/>
        <end position="1398"/>
    </location>
</feature>
<dbReference type="EMBL" id="JAICCE010000021">
    <property type="protein sequence ID" value="KAG9262483.1"/>
    <property type="molecule type" value="Genomic_DNA"/>
</dbReference>
<feature type="region of interest" description="Disordered" evidence="1">
    <location>
        <begin position="920"/>
        <end position="1049"/>
    </location>
</feature>
<dbReference type="PANTHER" id="PTHR22427:SF8">
    <property type="entry name" value="PROLINE-RICH PROTEIN 36"/>
    <property type="match status" value="1"/>
</dbReference>
<feature type="compositionally biased region" description="Basic and acidic residues" evidence="1">
    <location>
        <begin position="688"/>
        <end position="707"/>
    </location>
</feature>
<feature type="compositionally biased region" description="Low complexity" evidence="1">
    <location>
        <begin position="1033"/>
        <end position="1046"/>
    </location>
</feature>
<feature type="region of interest" description="Disordered" evidence="1">
    <location>
        <begin position="615"/>
        <end position="893"/>
    </location>
</feature>
<feature type="compositionally biased region" description="Basic and acidic residues" evidence="1">
    <location>
        <begin position="402"/>
        <end position="413"/>
    </location>
</feature>
<feature type="compositionally biased region" description="Polar residues" evidence="1">
    <location>
        <begin position="438"/>
        <end position="472"/>
    </location>
</feature>
<feature type="region of interest" description="Disordered" evidence="1">
    <location>
        <begin position="1182"/>
        <end position="1294"/>
    </location>
</feature>
<feature type="compositionally biased region" description="Polar residues" evidence="1">
    <location>
        <begin position="1399"/>
        <end position="1412"/>
    </location>
</feature>
<feature type="compositionally biased region" description="Low complexity" evidence="1">
    <location>
        <begin position="145"/>
        <end position="156"/>
    </location>
</feature>